<gene>
    <name evidence="1" type="ORF">JZ786_00400</name>
</gene>
<proteinExistence type="predicted"/>
<accession>A0A9X7Z6N5</accession>
<dbReference type="AlphaFoldDB" id="A0A9X7Z6N5"/>
<evidence type="ECO:0000313" key="2">
    <source>
        <dbReference type="Proteomes" id="UP000663505"/>
    </source>
</evidence>
<name>A0A9X7Z6N5_9BACL</name>
<organism evidence="1 2">
    <name type="scientific">Alicyclobacillus mengziensis</name>
    <dbReference type="NCBI Taxonomy" id="2931921"/>
    <lineage>
        <taxon>Bacteria</taxon>
        <taxon>Bacillati</taxon>
        <taxon>Bacillota</taxon>
        <taxon>Bacilli</taxon>
        <taxon>Bacillales</taxon>
        <taxon>Alicyclobacillaceae</taxon>
        <taxon>Alicyclobacillus</taxon>
    </lineage>
</organism>
<dbReference type="KEGG" id="afx:JZ786_00400"/>
<reference evidence="1 2" key="1">
    <citation type="submission" date="2021-02" db="EMBL/GenBank/DDBJ databases">
        <title>Alicyclobacillus curvatus sp. nov. and Alicyclobacillus mengziensis sp. nov., two acidophilic bacteria isolated from acid mine drainage.</title>
        <authorList>
            <person name="Huang Y."/>
        </authorList>
    </citation>
    <scope>NUCLEOTIDE SEQUENCE [LARGE SCALE GENOMIC DNA]</scope>
    <source>
        <strain evidence="1 2">S30H14</strain>
    </source>
</reference>
<sequence length="112" mass="13485">MTKQLIATHLGFSTWEQLLQASSIVSKDEDCTWYITDTKTWYKWVLWNTNFDVYFNHLTRQDALRTLKYLYESKHTTPVFWNDETDFRRIEAVFSGVEDNSIAQLRSDWTFE</sequence>
<evidence type="ECO:0000313" key="1">
    <source>
        <dbReference type="EMBL" id="QSO47567.1"/>
    </source>
</evidence>
<dbReference type="RefSeq" id="WP_206656911.1">
    <property type="nucleotide sequence ID" value="NZ_CP071182.1"/>
</dbReference>
<keyword evidence="2" id="KW-1185">Reference proteome</keyword>
<dbReference type="EMBL" id="CP071182">
    <property type="protein sequence ID" value="QSO47567.1"/>
    <property type="molecule type" value="Genomic_DNA"/>
</dbReference>
<protein>
    <submittedName>
        <fullName evidence="1">Uncharacterized protein</fullName>
    </submittedName>
</protein>
<dbReference type="Proteomes" id="UP000663505">
    <property type="component" value="Chromosome"/>
</dbReference>